<dbReference type="PANTHER" id="PTHR28147">
    <property type="entry name" value="N-GLYCOSYLATION PROTEIN EOS1"/>
    <property type="match status" value="1"/>
</dbReference>
<dbReference type="STRING" id="619300.G3AJH6"/>
<accession>G3AJH6</accession>
<evidence type="ECO:0000256" key="2">
    <source>
        <dbReference type="SAM" id="Phobius"/>
    </source>
</evidence>
<keyword evidence="2" id="KW-0472">Membrane</keyword>
<proteinExistence type="predicted"/>
<reference evidence="3 4" key="1">
    <citation type="journal article" date="2011" name="Proc. Natl. Acad. Sci. U.S.A.">
        <title>Comparative genomics of xylose-fermenting fungi for enhanced biofuel production.</title>
        <authorList>
            <person name="Wohlbach D.J."/>
            <person name="Kuo A."/>
            <person name="Sato T.K."/>
            <person name="Potts K.M."/>
            <person name="Salamov A.A."/>
            <person name="LaButti K.M."/>
            <person name="Sun H."/>
            <person name="Clum A."/>
            <person name="Pangilinan J.L."/>
            <person name="Lindquist E.A."/>
            <person name="Lucas S."/>
            <person name="Lapidus A."/>
            <person name="Jin M."/>
            <person name="Gunawan C."/>
            <person name="Balan V."/>
            <person name="Dale B.E."/>
            <person name="Jeffries T.W."/>
            <person name="Zinkel R."/>
            <person name="Barry K.W."/>
            <person name="Grigoriev I.V."/>
            <person name="Gasch A.P."/>
        </authorList>
    </citation>
    <scope>NUCLEOTIDE SEQUENCE [LARGE SCALE GENOMIC DNA]</scope>
    <source>
        <strain evidence="4">NRRL Y-27907 / 11-Y1</strain>
    </source>
</reference>
<dbReference type="HOGENOM" id="CLU_043059_0_0_1"/>
<feature type="region of interest" description="Disordered" evidence="1">
    <location>
        <begin position="16"/>
        <end position="58"/>
    </location>
</feature>
<evidence type="ECO:0000313" key="4">
    <source>
        <dbReference type="Proteomes" id="UP000000709"/>
    </source>
</evidence>
<dbReference type="eggNOG" id="ENOG502QTWB">
    <property type="taxonomic scope" value="Eukaryota"/>
</dbReference>
<dbReference type="GO" id="GO:0005789">
    <property type="term" value="C:endoplasmic reticulum membrane"/>
    <property type="evidence" value="ECO:0007669"/>
    <property type="project" value="InterPro"/>
</dbReference>
<feature type="transmembrane region" description="Helical" evidence="2">
    <location>
        <begin position="213"/>
        <end position="232"/>
    </location>
</feature>
<evidence type="ECO:0000313" key="3">
    <source>
        <dbReference type="EMBL" id="EGW33879.1"/>
    </source>
</evidence>
<feature type="transmembrane region" description="Helical" evidence="2">
    <location>
        <begin position="244"/>
        <end position="264"/>
    </location>
</feature>
<dbReference type="GO" id="GO:0006487">
    <property type="term" value="P:protein N-linked glycosylation"/>
    <property type="evidence" value="ECO:0007669"/>
    <property type="project" value="TreeGrafter"/>
</dbReference>
<dbReference type="PANTHER" id="PTHR28147:SF1">
    <property type="entry name" value="N-GLYCOSYLATION PROTEIN EOS1"/>
    <property type="match status" value="1"/>
</dbReference>
<sequence>MPLMDSLRNRFSDNLEANQIDDDYSVPARSSSSTALATGVASSQPEQTTSSDTQFDPDEVVPSYETSQRIYGTTQTINSASGIYTPIPSLPIPLTISDSNSSSSSSINSIPTTTHPHPNPQAPPSLKQLGLKFLNARQHFALALCRDISLMPALISLYQSWKRMFIHDSLLTSARGSEHFLAGLWCIVASYLSYSVLDGLIVRWIVIYSTPAAIVRVLSMSVIIIAVEFYLVSAFSAQGYKYGLHIWILISCILTFAYIIQNFFTSNLELRRIGGAGHTRSSSRTIEASEGRNNERKKERRRFFDFYNIVVFAVVPVGLASFVTMIGLLRSLLILRIDIETVARETKLI</sequence>
<feature type="region of interest" description="Disordered" evidence="1">
    <location>
        <begin position="103"/>
        <end position="122"/>
    </location>
</feature>
<dbReference type="Pfam" id="PF12326">
    <property type="entry name" value="EOS1"/>
    <property type="match status" value="1"/>
</dbReference>
<dbReference type="OMA" id="HIWIFIS"/>
<dbReference type="InParanoid" id="G3AJH6"/>
<dbReference type="KEGG" id="spaa:SPAPADRAFT_148062"/>
<dbReference type="GeneID" id="18870774"/>
<gene>
    <name evidence="3" type="ORF">SPAPADRAFT_148062</name>
</gene>
<feature type="transmembrane region" description="Helical" evidence="2">
    <location>
        <begin position="306"/>
        <end position="329"/>
    </location>
</feature>
<evidence type="ECO:0000256" key="1">
    <source>
        <dbReference type="SAM" id="MobiDB-lite"/>
    </source>
</evidence>
<keyword evidence="4" id="KW-1185">Reference proteome</keyword>
<dbReference type="FunCoup" id="G3AJH6">
    <property type="interactions" value="16"/>
</dbReference>
<dbReference type="Proteomes" id="UP000000709">
    <property type="component" value="Unassembled WGS sequence"/>
</dbReference>
<name>G3AJH6_SPAPN</name>
<feature type="transmembrane region" description="Helical" evidence="2">
    <location>
        <begin position="181"/>
        <end position="206"/>
    </location>
</feature>
<protein>
    <recommendedName>
        <fullName evidence="5">N-glycosylation protein EOS1</fullName>
    </recommendedName>
</protein>
<evidence type="ECO:0008006" key="5">
    <source>
        <dbReference type="Google" id="ProtNLM"/>
    </source>
</evidence>
<dbReference type="OrthoDB" id="2139606at2759"/>
<dbReference type="RefSeq" id="XP_007373463.1">
    <property type="nucleotide sequence ID" value="XM_007373401.1"/>
</dbReference>
<dbReference type="GO" id="GO:0034599">
    <property type="term" value="P:cellular response to oxidative stress"/>
    <property type="evidence" value="ECO:0007669"/>
    <property type="project" value="InterPro"/>
</dbReference>
<dbReference type="PRINTS" id="PR02070">
    <property type="entry name" value="NGLYCOSEOS1"/>
</dbReference>
<dbReference type="InterPro" id="IPR021100">
    <property type="entry name" value="N-glycosylation_EOS1"/>
</dbReference>
<keyword evidence="2" id="KW-0812">Transmembrane</keyword>
<organism evidence="4">
    <name type="scientific">Spathaspora passalidarum (strain NRRL Y-27907 / 11-Y1)</name>
    <dbReference type="NCBI Taxonomy" id="619300"/>
    <lineage>
        <taxon>Eukaryota</taxon>
        <taxon>Fungi</taxon>
        <taxon>Dikarya</taxon>
        <taxon>Ascomycota</taxon>
        <taxon>Saccharomycotina</taxon>
        <taxon>Pichiomycetes</taxon>
        <taxon>Debaryomycetaceae</taxon>
        <taxon>Spathaspora</taxon>
    </lineage>
</organism>
<dbReference type="AlphaFoldDB" id="G3AJH6"/>
<keyword evidence="2" id="KW-1133">Transmembrane helix</keyword>
<feature type="compositionally biased region" description="Polar residues" evidence="1">
    <location>
        <begin position="28"/>
        <end position="54"/>
    </location>
</feature>
<dbReference type="EMBL" id="GL996500">
    <property type="protein sequence ID" value="EGW33879.1"/>
    <property type="molecule type" value="Genomic_DNA"/>
</dbReference>